<dbReference type="InterPro" id="IPR017896">
    <property type="entry name" value="4Fe4S_Fe-S-bd"/>
</dbReference>
<dbReference type="Proteomes" id="UP000603434">
    <property type="component" value="Unassembled WGS sequence"/>
</dbReference>
<dbReference type="PANTHER" id="PTHR40447:SF1">
    <property type="entry name" value="ANAEROBIC SULFITE REDUCTASE SUBUNIT A"/>
    <property type="match status" value="1"/>
</dbReference>
<dbReference type="GO" id="GO:0051536">
    <property type="term" value="F:iron-sulfur cluster binding"/>
    <property type="evidence" value="ECO:0007669"/>
    <property type="project" value="UniProtKB-KW"/>
</dbReference>
<dbReference type="AlphaFoldDB" id="A0A8J6NZ79"/>
<dbReference type="PANTHER" id="PTHR40447">
    <property type="entry name" value="ANAEROBIC SULFITE REDUCTASE SUBUNIT A"/>
    <property type="match status" value="1"/>
</dbReference>
<evidence type="ECO:0000256" key="2">
    <source>
        <dbReference type="ARBA" id="ARBA00023004"/>
    </source>
</evidence>
<evidence type="ECO:0000313" key="6">
    <source>
        <dbReference type="Proteomes" id="UP000603434"/>
    </source>
</evidence>
<evidence type="ECO:0000259" key="4">
    <source>
        <dbReference type="PROSITE" id="PS51379"/>
    </source>
</evidence>
<evidence type="ECO:0000256" key="3">
    <source>
        <dbReference type="ARBA" id="ARBA00023014"/>
    </source>
</evidence>
<dbReference type="SUPFAM" id="SSF46548">
    <property type="entry name" value="alpha-helical ferredoxin"/>
    <property type="match status" value="1"/>
</dbReference>
<dbReference type="GO" id="GO:0046872">
    <property type="term" value="F:metal ion binding"/>
    <property type="evidence" value="ECO:0007669"/>
    <property type="project" value="UniProtKB-KW"/>
</dbReference>
<dbReference type="PROSITE" id="PS51379">
    <property type="entry name" value="4FE4S_FER_2"/>
    <property type="match status" value="1"/>
</dbReference>
<dbReference type="InterPro" id="IPR009051">
    <property type="entry name" value="Helical_ferredxn"/>
</dbReference>
<evidence type="ECO:0000256" key="1">
    <source>
        <dbReference type="ARBA" id="ARBA00022723"/>
    </source>
</evidence>
<evidence type="ECO:0000313" key="5">
    <source>
        <dbReference type="EMBL" id="MBC8362911.1"/>
    </source>
</evidence>
<reference evidence="5 6" key="1">
    <citation type="submission" date="2020-08" db="EMBL/GenBank/DDBJ databases">
        <title>Bridging the membrane lipid divide: bacteria of the FCB group superphylum have the potential to synthesize archaeal ether lipids.</title>
        <authorList>
            <person name="Villanueva L."/>
            <person name="Von Meijenfeldt F.A.B."/>
            <person name="Westbye A.B."/>
            <person name="Yadav S."/>
            <person name="Hopmans E.C."/>
            <person name="Dutilh B.E."/>
            <person name="Sinninghe Damste J.S."/>
        </authorList>
    </citation>
    <scope>NUCLEOTIDE SEQUENCE [LARGE SCALE GENOMIC DNA]</scope>
    <source>
        <strain evidence="5">NIOZ-UU30</strain>
    </source>
</reference>
<feature type="domain" description="4Fe-4S ferredoxin-type" evidence="4">
    <location>
        <begin position="230"/>
        <end position="260"/>
    </location>
</feature>
<gene>
    <name evidence="5" type="ORF">H8E23_16120</name>
</gene>
<dbReference type="EMBL" id="JACNJH010000231">
    <property type="protein sequence ID" value="MBC8362911.1"/>
    <property type="molecule type" value="Genomic_DNA"/>
</dbReference>
<organism evidence="5 6">
    <name type="scientific">Candidatus Desulfatibia profunda</name>
    <dbReference type="NCBI Taxonomy" id="2841695"/>
    <lineage>
        <taxon>Bacteria</taxon>
        <taxon>Pseudomonadati</taxon>
        <taxon>Thermodesulfobacteriota</taxon>
        <taxon>Desulfobacteria</taxon>
        <taxon>Desulfobacterales</taxon>
        <taxon>Desulfobacterales incertae sedis</taxon>
        <taxon>Candidatus Desulfatibia</taxon>
    </lineage>
</organism>
<dbReference type="InterPro" id="IPR017900">
    <property type="entry name" value="4Fe4S_Fe_S_CS"/>
</dbReference>
<accession>A0A8J6NZ79</accession>
<dbReference type="Pfam" id="PF17179">
    <property type="entry name" value="Fer4_22"/>
    <property type="match status" value="1"/>
</dbReference>
<proteinExistence type="predicted"/>
<keyword evidence="1" id="KW-0479">Metal-binding</keyword>
<comment type="caution">
    <text evidence="5">The sequence shown here is derived from an EMBL/GenBank/DDBJ whole genome shotgun (WGS) entry which is preliminary data.</text>
</comment>
<sequence>MIFKTIAKEDLKKLFDVHLKDIECVGPKQVAASGGGQPIYQFLPFESFDEINLDHEKTEYSAKTYFIPFRETLSSFKFNNGDWTQEINYRKQPRVLVGLHPCDINALVKLDKVFAKDFFPYPYYLSRRKNTFVIGIDCEKPCSDGFCSSLSADVVTHGFDLFLRDIGDKYFVKVGTDRGFNLLNKINPTDITPEERKTYRKKTKEFLAGFEKTIRVENLPNTLDIEFESGGWKKWGDKCLSCGSCSMVCPTCYCYGVSEQVSMDFKKAEKVKQLYSCNLFDFAQVAGGYNFRPARETRLKYRYYHQHRGFVESFGEPMCVGCNRCGRACLANINPVDVISDLQMEL</sequence>
<dbReference type="PROSITE" id="PS00198">
    <property type="entry name" value="4FE4S_FER_1"/>
    <property type="match status" value="1"/>
</dbReference>
<keyword evidence="2" id="KW-0408">Iron</keyword>
<name>A0A8J6NZ79_9BACT</name>
<keyword evidence="3" id="KW-0411">Iron-sulfur</keyword>
<protein>
    <submittedName>
        <fullName evidence="5">4Fe-4S dicluster domain-containing protein</fullName>
    </submittedName>
</protein>
<dbReference type="Gene3D" id="1.10.1060.10">
    <property type="entry name" value="Alpha-helical ferredoxin"/>
    <property type="match status" value="1"/>
</dbReference>